<dbReference type="EC" id="5.1.3.2" evidence="4"/>
<evidence type="ECO:0000256" key="1">
    <source>
        <dbReference type="ARBA" id="ARBA00005125"/>
    </source>
</evidence>
<dbReference type="OrthoDB" id="9771073at2"/>
<accession>A0A1X6Y8F5</accession>
<comment type="similarity">
    <text evidence="2">Belongs to the NAD(P)-dependent epimerase/dehydratase family.</text>
</comment>
<protein>
    <submittedName>
        <fullName evidence="4">UDP-glucose 4-epimerase</fullName>
        <ecNumber evidence="4">5.1.3.2</ecNumber>
    </submittedName>
</protein>
<dbReference type="InterPro" id="IPR001509">
    <property type="entry name" value="Epimerase_deHydtase"/>
</dbReference>
<proteinExistence type="inferred from homology"/>
<dbReference type="GO" id="GO:0003978">
    <property type="term" value="F:UDP-glucose 4-epimerase activity"/>
    <property type="evidence" value="ECO:0007669"/>
    <property type="project" value="UniProtKB-EC"/>
</dbReference>
<name>A0A1X6Y8F5_9RHOB</name>
<dbReference type="EMBL" id="FWFU01000001">
    <property type="protein sequence ID" value="SLN13127.1"/>
    <property type="molecule type" value="Genomic_DNA"/>
</dbReference>
<organism evidence="4 5">
    <name type="scientific">Roseovarius halotolerans</name>
    <dbReference type="NCBI Taxonomy" id="505353"/>
    <lineage>
        <taxon>Bacteria</taxon>
        <taxon>Pseudomonadati</taxon>
        <taxon>Pseudomonadota</taxon>
        <taxon>Alphaproteobacteria</taxon>
        <taxon>Rhodobacterales</taxon>
        <taxon>Roseobacteraceae</taxon>
        <taxon>Roseovarius</taxon>
    </lineage>
</organism>
<dbReference type="CDD" id="cd08946">
    <property type="entry name" value="SDR_e"/>
    <property type="match status" value="1"/>
</dbReference>
<evidence type="ECO:0000256" key="2">
    <source>
        <dbReference type="ARBA" id="ARBA00007637"/>
    </source>
</evidence>
<dbReference type="RefSeq" id="WP_085815945.1">
    <property type="nucleotide sequence ID" value="NZ_FWFU01000001.1"/>
</dbReference>
<dbReference type="Pfam" id="PF01370">
    <property type="entry name" value="Epimerase"/>
    <property type="match status" value="1"/>
</dbReference>
<dbReference type="PANTHER" id="PTHR43000">
    <property type="entry name" value="DTDP-D-GLUCOSE 4,6-DEHYDRATASE-RELATED"/>
    <property type="match status" value="1"/>
</dbReference>
<dbReference type="AlphaFoldDB" id="A0A1X6Y8F5"/>
<dbReference type="InterPro" id="IPR036291">
    <property type="entry name" value="NAD(P)-bd_dom_sf"/>
</dbReference>
<evidence type="ECO:0000313" key="4">
    <source>
        <dbReference type="EMBL" id="SLN13127.1"/>
    </source>
</evidence>
<feature type="domain" description="NAD-dependent epimerase/dehydratase" evidence="3">
    <location>
        <begin position="8"/>
        <end position="224"/>
    </location>
</feature>
<dbReference type="Proteomes" id="UP000193207">
    <property type="component" value="Unassembled WGS sequence"/>
</dbReference>
<evidence type="ECO:0000313" key="5">
    <source>
        <dbReference type="Proteomes" id="UP000193207"/>
    </source>
</evidence>
<dbReference type="SUPFAM" id="SSF51735">
    <property type="entry name" value="NAD(P)-binding Rossmann-fold domains"/>
    <property type="match status" value="1"/>
</dbReference>
<dbReference type="Gene3D" id="3.40.50.720">
    <property type="entry name" value="NAD(P)-binding Rossmann-like Domain"/>
    <property type="match status" value="1"/>
</dbReference>
<comment type="pathway">
    <text evidence="1">Bacterial outer membrane biogenesis; LPS O-antigen biosynthesis.</text>
</comment>
<evidence type="ECO:0000259" key="3">
    <source>
        <dbReference type="Pfam" id="PF01370"/>
    </source>
</evidence>
<sequence>MTPSRELIFITGATGFLGSWIISRLVDRGIGVVATDISDDHSRLALLKPDLPEGLVDFKVCDVTDGAALGAMIAETRPTGIIHLAALQIPQCRDMPGRGAAINIGGHINVFEAARQNGIERIIYTSSIAAKPRGPANAPSNLYGVFKKTGEEISRIYWQDYQLASLGLRPYVVYGVGRDDGETSAITRAIEAAALGRPYEIPFTMRSCFQYAGDVADVFVKAVTGRWGGALLSDVTKTVHTTADVLRAIQEVVPSARITCAGDERISPCEGFDTSELRNVIGDIGETPLSEGIRETVALYRSIAERNAAGSG</sequence>
<keyword evidence="5" id="KW-1185">Reference proteome</keyword>
<gene>
    <name evidence="4" type="ORF">ROH8110_00213</name>
</gene>
<keyword evidence="4" id="KW-0413">Isomerase</keyword>
<reference evidence="4 5" key="1">
    <citation type="submission" date="2017-03" db="EMBL/GenBank/DDBJ databases">
        <authorList>
            <person name="Afonso C.L."/>
            <person name="Miller P.J."/>
            <person name="Scott M.A."/>
            <person name="Spackman E."/>
            <person name="Goraichik I."/>
            <person name="Dimitrov K.M."/>
            <person name="Suarez D.L."/>
            <person name="Swayne D.E."/>
        </authorList>
    </citation>
    <scope>NUCLEOTIDE SEQUENCE [LARGE SCALE GENOMIC DNA]</scope>
    <source>
        <strain evidence="4 5">CECT 8110</strain>
    </source>
</reference>